<sequence>MFCLAAKLMKTTNKYCRLPKSSGFWEGAKIRPENLVKLALRARSKIGQVGMILTAIGGAIFSGNNAIAQINPDNTLGAESSVVTPNVDIKGVLSDRIDGGATRGAQLFHSFSEFNVNNGRGAYFSNPTGIESIFSRVTGNNASNIAGKLGVLGNANLFLLNPNGIIFGPNASLDLGGSFLASTANSFNFGDGKEFSATNPTGAPLLAVTVPLGVQFNQAQPNAIANSGNLAVSTGQNLTLLGGTVASTGNLSAPFGQIAVAAVPGGSVVNLNSSGQLLNIDTSSTAGNSSQTKSSLAKLLTENNQISLPELTVKSDGNVELAGSGLSVGDGDVVAKNVSAQTATLTAQQNLTLVESQLNTTGDLNLLAGDTVRVRDTVANPFVAQAGGKLLVQGKQGVDIFALNNSSSGLVSGGDMILRSANTVGGDAHYWAGGSFRIEQMDSSLGGLFSPDDPIIRAAGDVSFDSYEGASLHILAGGSVTIAGNVNITGAETNPANGLVETVPLSQTLPDGTSSVEINGVAFPTLDIRAGVHADAIGIPGLTPDPIPGIVNPTDSSQPTSANIEIGNIYNLSGKQSNTGQILITNQYNPNALPGSIETGLISTYSDVDIDSRGDITTNGEIFTEIGKDTTSDNRIAGDIRLIADGKIKIGGSLLSQISEGNGVAGNITLKARGDITAGDTEKPVNIISTSNSNSNDQGFSIIRLESSQGSVFLDKVKLSTTNTGSNYAGDIRINAAEGKIEITNSPENDEQGKYLGLGIISNGYFGIIDINAGNNVSITNANLTAQTPSNLPEPSISTNSGNINITSKNGNIEINNSFLTTLTQVSFDDDSKRINGGNIDIRATSVSLTGGAQLSASTFGKGDAGSIFLSAKDSVSLAGTGTTVFSNVEAGGEGNGGNIDIRAASVSLTGGAQLQTVTKGIGNAGNIKIHDTDTVQFDGSTAFSTVEDGGVGNAGTIDISAASLSLTNGAQLQTLIRQGQDGKPAGQGGKEPGKININVTGEVKIEGQGSLINSDVQPGAKGDAGEIVITSGSLSITNGAQVSTSTSGEGNAGSVVVFAPKVVVSGTATNDQLRDFSDTTKLSEGIFAKADQEKGIAGAIGILTNELRVEKGAEITVSSPKGQAGNLTILAKKVLLNNGAFIATTGETVENQKDGGNIILLSDPVVINTLFQLLQNPESVDENTLNELNNRIEKLDSALLSLIAEEKLRGEVLPGSPLDFLLMGNESRIAANAGNNADGGNVAINTRLLIVLPPTGKNGSDITANAQGGKGGVVAIKAEPLGIYGTEFRKQATDNTNDITASSEQGSAGIVSLAIPNVDPSKGLIQLPEELGDSSKLIAQSCPVGGQQASSQFVVTGRGGLPPSPDSALNSDVLVGNAAANNPAQSSFPDSASVATVEAQGVNIGPNGEILLTANPTKLASYSSWQRFTSCNAK</sequence>
<accession>K9X250</accession>
<name>K9X250_9NOST</name>
<keyword evidence="3" id="KW-1185">Reference proteome</keyword>
<dbReference type="Proteomes" id="UP000010475">
    <property type="component" value="Chromosome"/>
</dbReference>
<gene>
    <name evidence="2" type="ORF">Cylst_4001</name>
</gene>
<dbReference type="NCBIfam" id="TIGR01901">
    <property type="entry name" value="adhes_NPXG"/>
    <property type="match status" value="1"/>
</dbReference>
<evidence type="ECO:0000313" key="3">
    <source>
        <dbReference type="Proteomes" id="UP000010475"/>
    </source>
</evidence>
<dbReference type="SUPFAM" id="SSF51126">
    <property type="entry name" value="Pectin lyase-like"/>
    <property type="match status" value="3"/>
</dbReference>
<dbReference type="eggNOG" id="COG3210">
    <property type="taxonomic scope" value="Bacteria"/>
</dbReference>
<dbReference type="EMBL" id="CP003642">
    <property type="protein sequence ID" value="AFZ26111.1"/>
    <property type="molecule type" value="Genomic_DNA"/>
</dbReference>
<proteinExistence type="predicted"/>
<dbReference type="InterPro" id="IPR012334">
    <property type="entry name" value="Pectin_lyas_fold"/>
</dbReference>
<dbReference type="Pfam" id="PF05860">
    <property type="entry name" value="TPS"/>
    <property type="match status" value="1"/>
</dbReference>
<evidence type="ECO:0000259" key="1">
    <source>
        <dbReference type="SMART" id="SM00912"/>
    </source>
</evidence>
<dbReference type="KEGG" id="csg:Cylst_4001"/>
<dbReference type="HOGENOM" id="CLU_001325_1_0_3"/>
<dbReference type="Gene3D" id="2.160.20.10">
    <property type="entry name" value="Single-stranded right-handed beta-helix, Pectin lyase-like"/>
    <property type="match status" value="3"/>
</dbReference>
<organism evidence="2 3">
    <name type="scientific">Cylindrospermum stagnale PCC 7417</name>
    <dbReference type="NCBI Taxonomy" id="56107"/>
    <lineage>
        <taxon>Bacteria</taxon>
        <taxon>Bacillati</taxon>
        <taxon>Cyanobacteriota</taxon>
        <taxon>Cyanophyceae</taxon>
        <taxon>Nostocales</taxon>
        <taxon>Nostocaceae</taxon>
        <taxon>Cylindrospermum</taxon>
    </lineage>
</organism>
<dbReference type="PATRIC" id="fig|56107.3.peg.4393"/>
<feature type="domain" description="Filamentous haemagglutinin FhaB/tRNA nuclease CdiA-like TPS" evidence="1">
    <location>
        <begin position="77"/>
        <end position="190"/>
    </location>
</feature>
<dbReference type="InterPro" id="IPR008638">
    <property type="entry name" value="FhaB/CdiA-like_TPS"/>
</dbReference>
<reference evidence="2 3" key="1">
    <citation type="submission" date="2012-06" db="EMBL/GenBank/DDBJ databases">
        <title>Finished chromosome of genome of Cylindrospermum stagnale PCC 7417.</title>
        <authorList>
            <consortium name="US DOE Joint Genome Institute"/>
            <person name="Gugger M."/>
            <person name="Coursin T."/>
            <person name="Rippka R."/>
            <person name="Tandeau De Marsac N."/>
            <person name="Huntemann M."/>
            <person name="Wei C.-L."/>
            <person name="Han J."/>
            <person name="Detter J.C."/>
            <person name="Han C."/>
            <person name="Tapia R."/>
            <person name="Chen A."/>
            <person name="Kyrpides N."/>
            <person name="Mavromatis K."/>
            <person name="Markowitz V."/>
            <person name="Szeto E."/>
            <person name="Ivanova N."/>
            <person name="Pagani I."/>
            <person name="Pati A."/>
            <person name="Goodwin L."/>
            <person name="Nordberg H.P."/>
            <person name="Cantor M.N."/>
            <person name="Hua S.X."/>
            <person name="Woyke T."/>
            <person name="Kerfeld C.A."/>
        </authorList>
    </citation>
    <scope>NUCLEOTIDE SEQUENCE [LARGE SCALE GENOMIC DNA]</scope>
    <source>
        <strain evidence="2 3">PCC 7417</strain>
    </source>
</reference>
<dbReference type="InterPro" id="IPR011050">
    <property type="entry name" value="Pectin_lyase_fold/virulence"/>
</dbReference>
<dbReference type="SMART" id="SM00912">
    <property type="entry name" value="Haemagg_act"/>
    <property type="match status" value="1"/>
</dbReference>
<evidence type="ECO:0000313" key="2">
    <source>
        <dbReference type="EMBL" id="AFZ26111.1"/>
    </source>
</evidence>
<protein>
    <submittedName>
        <fullName evidence="2">Filamentous hemagglutinin family N-terminal domain protein</fullName>
    </submittedName>
</protein>
<dbReference type="STRING" id="56107.Cylst_4001"/>